<dbReference type="InterPro" id="IPR003959">
    <property type="entry name" value="ATPase_AAA_core"/>
</dbReference>
<evidence type="ECO:0000259" key="5">
    <source>
        <dbReference type="SMART" id="SM00382"/>
    </source>
</evidence>
<dbReference type="RefSeq" id="WP_168665409.1">
    <property type="nucleotide sequence ID" value="NZ_JAAXKX010000001.1"/>
</dbReference>
<dbReference type="Gene3D" id="3.40.50.300">
    <property type="entry name" value="P-loop containing nucleotide triphosphate hydrolases"/>
    <property type="match status" value="1"/>
</dbReference>
<dbReference type="PANTHER" id="PTHR23073">
    <property type="entry name" value="26S PROTEASOME REGULATORY SUBUNIT"/>
    <property type="match status" value="1"/>
</dbReference>
<reference evidence="6 7" key="1">
    <citation type="submission" date="2020-04" db="EMBL/GenBank/DDBJ databases">
        <title>Draft Whole-Genome sequence of Marichromatium bheemlicum DSM 18632, type strain.</title>
        <authorList>
            <person name="Kyndt J.A."/>
            <person name="Meyer T.E."/>
        </authorList>
    </citation>
    <scope>NUCLEOTIDE SEQUENCE [LARGE SCALE GENOMIC DNA]</scope>
    <source>
        <strain evidence="6 7">DSM 18632</strain>
    </source>
</reference>
<protein>
    <submittedName>
        <fullName evidence="6">ATP-binding protein</fullName>
    </submittedName>
</protein>
<dbReference type="SMART" id="SM00382">
    <property type="entry name" value="AAA"/>
    <property type="match status" value="1"/>
</dbReference>
<dbReference type="InterPro" id="IPR003593">
    <property type="entry name" value="AAA+_ATPase"/>
</dbReference>
<dbReference type="Proteomes" id="UP000740754">
    <property type="component" value="Unassembled WGS sequence"/>
</dbReference>
<accession>A0ABX1I672</accession>
<dbReference type="SUPFAM" id="SSF52540">
    <property type="entry name" value="P-loop containing nucleoside triphosphate hydrolases"/>
    <property type="match status" value="1"/>
</dbReference>
<keyword evidence="3 6" id="KW-0067">ATP-binding</keyword>
<dbReference type="CDD" id="cd19481">
    <property type="entry name" value="RecA-like_protease"/>
    <property type="match status" value="1"/>
</dbReference>
<dbReference type="Gene3D" id="1.10.8.60">
    <property type="match status" value="1"/>
</dbReference>
<dbReference type="InterPro" id="IPR050221">
    <property type="entry name" value="26S_Proteasome_ATPase"/>
</dbReference>
<feature type="domain" description="AAA+ ATPase" evidence="5">
    <location>
        <begin position="204"/>
        <end position="338"/>
    </location>
</feature>
<keyword evidence="2" id="KW-0547">Nucleotide-binding</keyword>
<evidence type="ECO:0000313" key="7">
    <source>
        <dbReference type="Proteomes" id="UP000740754"/>
    </source>
</evidence>
<evidence type="ECO:0000256" key="3">
    <source>
        <dbReference type="ARBA" id="ARBA00022840"/>
    </source>
</evidence>
<feature type="compositionally biased region" description="Low complexity" evidence="4">
    <location>
        <begin position="129"/>
        <end position="148"/>
    </location>
</feature>
<organism evidence="6 7">
    <name type="scientific">Marichromatium bheemlicum</name>
    <dbReference type="NCBI Taxonomy" id="365339"/>
    <lineage>
        <taxon>Bacteria</taxon>
        <taxon>Pseudomonadati</taxon>
        <taxon>Pseudomonadota</taxon>
        <taxon>Gammaproteobacteria</taxon>
        <taxon>Chromatiales</taxon>
        <taxon>Chromatiaceae</taxon>
        <taxon>Marichromatium</taxon>
    </lineage>
</organism>
<proteinExistence type="inferred from homology"/>
<name>A0ABX1I672_9GAMM</name>
<dbReference type="GO" id="GO:0005524">
    <property type="term" value="F:ATP binding"/>
    <property type="evidence" value="ECO:0007669"/>
    <property type="project" value="UniProtKB-KW"/>
</dbReference>
<evidence type="ECO:0000256" key="1">
    <source>
        <dbReference type="ARBA" id="ARBA00006914"/>
    </source>
</evidence>
<evidence type="ECO:0000256" key="4">
    <source>
        <dbReference type="SAM" id="MobiDB-lite"/>
    </source>
</evidence>
<evidence type="ECO:0000256" key="2">
    <source>
        <dbReference type="ARBA" id="ARBA00022741"/>
    </source>
</evidence>
<dbReference type="InterPro" id="IPR027417">
    <property type="entry name" value="P-loop_NTPase"/>
</dbReference>
<evidence type="ECO:0000313" key="6">
    <source>
        <dbReference type="EMBL" id="NKN31656.1"/>
    </source>
</evidence>
<keyword evidence="7" id="KW-1185">Reference proteome</keyword>
<sequence>MSLINRTPRCPTHDCPLELVLQGEKRLPGHPLIEAVGVPMYDCPRCREQGEPYTIEAEPAATNALIKRLGRTLARSRFPGALLRPKVRIDFNPWQATLARRAHANPEGAPIDPEIARAAGLTPEPEALAESSTTEPATPEAANAAPTVTPRLDWITPERPRHRLDQLILDPETLTRIREATNVLLAQGLIYDTWNLAAVARTGRRLALNFYGPPGTGKTLAADAIADLLDRPILRVSYAELESMYVGETPKNIQAAFARARESGALLFFDEADSILGRRLRDISQSADNSINVARSTTLIELDNFEGAVIFASNLVGNYDTAFLRRMLAHVEFRLPGADERARLWAAHIPDELPLAADVDHQDLAAHSEGAAGGDIQNAVLLAASYAAMRPEPEQRVAQADLQRAIDFLLEGKRRILEDAPPAARAGSCEIGFERE</sequence>
<feature type="region of interest" description="Disordered" evidence="4">
    <location>
        <begin position="125"/>
        <end position="148"/>
    </location>
</feature>
<comment type="similarity">
    <text evidence="1">Belongs to the AAA ATPase family.</text>
</comment>
<dbReference type="EMBL" id="JAAXKX010000001">
    <property type="protein sequence ID" value="NKN31656.1"/>
    <property type="molecule type" value="Genomic_DNA"/>
</dbReference>
<dbReference type="Pfam" id="PF00004">
    <property type="entry name" value="AAA"/>
    <property type="match status" value="1"/>
</dbReference>
<gene>
    <name evidence="6" type="ORF">HF203_00235</name>
</gene>
<comment type="caution">
    <text evidence="6">The sequence shown here is derived from an EMBL/GenBank/DDBJ whole genome shotgun (WGS) entry which is preliminary data.</text>
</comment>